<dbReference type="PANTHER" id="PTHR10067">
    <property type="entry name" value="PHOSPHATIDYLSERINE DECARBOXYLASE"/>
    <property type="match status" value="1"/>
</dbReference>
<evidence type="ECO:0000256" key="2">
    <source>
        <dbReference type="ARBA" id="ARBA00023145"/>
    </source>
</evidence>
<name>A0AAE3SM25_9FLAO</name>
<proteinExistence type="predicted"/>
<dbReference type="PANTHER" id="PTHR10067:SF13">
    <property type="entry name" value="PHOSPHATIDYLSERINE DECARBOXYLASE"/>
    <property type="match status" value="1"/>
</dbReference>
<gene>
    <name evidence="5" type="ORF">OO016_00800</name>
</gene>
<sequence>MKSLQNKLFYIPHFFVGCILVLVVSCRSEVKISQYNPATQQLITLVESDPELKSMLEASLEKAKQINPDPNTNPAQNLEEYYAFVSWAETSMPWALLQKEEYPEIFDNIFQSLCAFYFLVDQPLAELEGKGLVNNSLQYTEPFASWLMEFSRSWGNFLDSEASWNEEYYQMALNDPNFGLQNGWYEDPSNWTTFNEFFSRYLKSPEMRPIAAPKTDSIVVAFADSEPQGVWAIDSLSQLVVEDGVPVKSATIRSISKLIGEDSEYKDAFANGTFTHSFLNVNDYHRYHFPVGGTIKEARIIKGINPPGGELKWDSENKRYAFNPAAKTGWQSIETRGCVIVETQDYGLVALLPIGMAAVSSVNLEDTVVPGARVKKGDMLGHFAFGGSDFIVIFQEGVTFTLDAPVQEGSEYYQHILMGERLGYLSKEQ</sequence>
<keyword evidence="6" id="KW-1185">Reference proteome</keyword>
<dbReference type="GO" id="GO:0004609">
    <property type="term" value="F:phosphatidylserine decarboxylase activity"/>
    <property type="evidence" value="ECO:0007669"/>
    <property type="project" value="InterPro"/>
</dbReference>
<comment type="caution">
    <text evidence="5">The sequence shown here is derived from an EMBL/GenBank/DDBJ whole genome shotgun (WGS) entry which is preliminary data.</text>
</comment>
<dbReference type="AlphaFoldDB" id="A0AAE3SM25"/>
<dbReference type="GO" id="GO:0008654">
    <property type="term" value="P:phospholipid biosynthetic process"/>
    <property type="evidence" value="ECO:0007669"/>
    <property type="project" value="InterPro"/>
</dbReference>
<keyword evidence="1" id="KW-0210">Decarboxylase</keyword>
<reference evidence="5" key="1">
    <citation type="submission" date="2022-11" db="EMBL/GenBank/DDBJ databases">
        <title>The characterization of three novel Bacteroidetes species and genomic analysis of their roles in tidal elemental geochemical cycles.</title>
        <authorList>
            <person name="Ma K.-J."/>
        </authorList>
    </citation>
    <scope>NUCLEOTIDE SEQUENCE</scope>
    <source>
        <strain evidence="5">M415</strain>
    </source>
</reference>
<evidence type="ECO:0000256" key="4">
    <source>
        <dbReference type="ARBA" id="ARBA00023317"/>
    </source>
</evidence>
<keyword evidence="2" id="KW-0865">Zymogen</keyword>
<dbReference type="RefSeq" id="WP_266010121.1">
    <property type="nucleotide sequence ID" value="NZ_JAPFQP010000001.1"/>
</dbReference>
<evidence type="ECO:0000256" key="3">
    <source>
        <dbReference type="ARBA" id="ARBA00023239"/>
    </source>
</evidence>
<dbReference type="Pfam" id="PF02666">
    <property type="entry name" value="PS_Dcarbxylase"/>
    <property type="match status" value="1"/>
</dbReference>
<evidence type="ECO:0000313" key="5">
    <source>
        <dbReference type="EMBL" id="MCX2718124.1"/>
    </source>
</evidence>
<keyword evidence="3" id="KW-0456">Lyase</keyword>
<organism evidence="5 6">
    <name type="scientific">Lentiprolixibacter aurantiacus</name>
    <dbReference type="NCBI Taxonomy" id="2993939"/>
    <lineage>
        <taxon>Bacteria</taxon>
        <taxon>Pseudomonadati</taxon>
        <taxon>Bacteroidota</taxon>
        <taxon>Flavobacteriia</taxon>
        <taxon>Flavobacteriales</taxon>
        <taxon>Flavobacteriaceae</taxon>
        <taxon>Lentiprolixibacter</taxon>
    </lineage>
</organism>
<keyword evidence="4" id="KW-0670">Pyruvate</keyword>
<evidence type="ECO:0000313" key="6">
    <source>
        <dbReference type="Proteomes" id="UP001207116"/>
    </source>
</evidence>
<dbReference type="EMBL" id="JAPFQP010000001">
    <property type="protein sequence ID" value="MCX2718124.1"/>
    <property type="molecule type" value="Genomic_DNA"/>
</dbReference>
<evidence type="ECO:0000256" key="1">
    <source>
        <dbReference type="ARBA" id="ARBA00022793"/>
    </source>
</evidence>
<dbReference type="PROSITE" id="PS51257">
    <property type="entry name" value="PROKAR_LIPOPROTEIN"/>
    <property type="match status" value="1"/>
</dbReference>
<dbReference type="InterPro" id="IPR003817">
    <property type="entry name" value="PS_Dcarbxylase"/>
</dbReference>
<protein>
    <submittedName>
        <fullName evidence="5">Phosphatidylserine decarboxylase</fullName>
    </submittedName>
</protein>
<accession>A0AAE3SM25</accession>
<dbReference type="Proteomes" id="UP001207116">
    <property type="component" value="Unassembled WGS sequence"/>
</dbReference>